<protein>
    <recommendedName>
        <fullName evidence="3">dTMP kinase</fullName>
    </recommendedName>
</protein>
<dbReference type="PANTHER" id="PTHR10344">
    <property type="entry name" value="THYMIDYLATE KINASE"/>
    <property type="match status" value="1"/>
</dbReference>
<dbReference type="GO" id="GO:0006227">
    <property type="term" value="P:dUDP biosynthetic process"/>
    <property type="evidence" value="ECO:0007669"/>
    <property type="project" value="TreeGrafter"/>
</dbReference>
<evidence type="ECO:0000256" key="3">
    <source>
        <dbReference type="ARBA" id="ARBA00029962"/>
    </source>
</evidence>
<keyword evidence="5" id="KW-1185">Reference proteome</keyword>
<dbReference type="GO" id="GO:0006235">
    <property type="term" value="P:dTTP biosynthetic process"/>
    <property type="evidence" value="ECO:0007669"/>
    <property type="project" value="TreeGrafter"/>
</dbReference>
<dbReference type="SUPFAM" id="SSF52540">
    <property type="entry name" value="P-loop containing nucleoside triphosphate hydrolases"/>
    <property type="match status" value="1"/>
</dbReference>
<comment type="caution">
    <text evidence="4">The sequence shown here is derived from an EMBL/GenBank/DDBJ whole genome shotgun (WGS) entry which is preliminary data.</text>
</comment>
<dbReference type="EMBL" id="PHNJ01000006">
    <property type="protein sequence ID" value="TYL38059.1"/>
    <property type="molecule type" value="Genomic_DNA"/>
</dbReference>
<dbReference type="Gene3D" id="3.40.50.300">
    <property type="entry name" value="P-loop containing nucleotide triphosphate hydrolases"/>
    <property type="match status" value="1"/>
</dbReference>
<dbReference type="OrthoDB" id="43083at2157"/>
<accession>A0A8J8Q341</accession>
<dbReference type="GO" id="GO:0005524">
    <property type="term" value="F:ATP binding"/>
    <property type="evidence" value="ECO:0007669"/>
    <property type="project" value="UniProtKB-KW"/>
</dbReference>
<evidence type="ECO:0000313" key="5">
    <source>
        <dbReference type="Proteomes" id="UP000766904"/>
    </source>
</evidence>
<organism evidence="4 5">
    <name type="scientific">Natronococcus pandeyae</name>
    <dbReference type="NCBI Taxonomy" id="2055836"/>
    <lineage>
        <taxon>Archaea</taxon>
        <taxon>Methanobacteriati</taxon>
        <taxon>Methanobacteriota</taxon>
        <taxon>Stenosarchaea group</taxon>
        <taxon>Halobacteria</taxon>
        <taxon>Halobacteriales</taxon>
        <taxon>Natrialbaceae</taxon>
        <taxon>Natronococcus</taxon>
    </lineage>
</organism>
<keyword evidence="1" id="KW-0547">Nucleotide-binding</keyword>
<evidence type="ECO:0000256" key="1">
    <source>
        <dbReference type="ARBA" id="ARBA00022741"/>
    </source>
</evidence>
<dbReference type="GO" id="GO:0005737">
    <property type="term" value="C:cytoplasm"/>
    <property type="evidence" value="ECO:0007669"/>
    <property type="project" value="TreeGrafter"/>
</dbReference>
<dbReference type="AlphaFoldDB" id="A0A8J8Q341"/>
<gene>
    <name evidence="4" type="ORF">CV102_12690</name>
</gene>
<sequence>MSGPLLVALTGIDGAGKTTQAKRLANRFRDEGYATSYEHLTSSHFGVTSAIKDRCAGPLLEFESSIVGSNRTTDDSSVGLAGPLGLLTLVRGIWRSYLNVVRNRDADVVFLDRFLYDDLVRAAWSYGYSLDRTVPLVSIVPRPDFVCYLDLKPELAWEREFDGTTSPEEHRWKKEWYDRVVSRLDDRADIVTIDTASHDVDAVERRLYATVRDRL</sequence>
<keyword evidence="2" id="KW-0067">ATP-binding</keyword>
<dbReference type="RefSeq" id="WP_148858368.1">
    <property type="nucleotide sequence ID" value="NZ_PHNJ01000006.1"/>
</dbReference>
<name>A0A8J8Q341_9EURY</name>
<proteinExistence type="predicted"/>
<dbReference type="PANTHER" id="PTHR10344:SF4">
    <property type="entry name" value="UMP-CMP KINASE 2, MITOCHONDRIAL"/>
    <property type="match status" value="1"/>
</dbReference>
<dbReference type="Proteomes" id="UP000766904">
    <property type="component" value="Unassembled WGS sequence"/>
</dbReference>
<evidence type="ECO:0000256" key="2">
    <source>
        <dbReference type="ARBA" id="ARBA00022840"/>
    </source>
</evidence>
<evidence type="ECO:0000313" key="4">
    <source>
        <dbReference type="EMBL" id="TYL38059.1"/>
    </source>
</evidence>
<dbReference type="InterPro" id="IPR027417">
    <property type="entry name" value="P-loop_NTPase"/>
</dbReference>
<dbReference type="GO" id="GO:0006233">
    <property type="term" value="P:dTDP biosynthetic process"/>
    <property type="evidence" value="ECO:0007669"/>
    <property type="project" value="TreeGrafter"/>
</dbReference>
<reference evidence="4" key="1">
    <citation type="submission" date="2017-11" db="EMBL/GenBank/DDBJ databases">
        <authorList>
            <person name="Kajale S.C."/>
            <person name="Sharma A."/>
        </authorList>
    </citation>
    <scope>NUCLEOTIDE SEQUENCE</scope>
    <source>
        <strain evidence="4">LS1_42</strain>
    </source>
</reference>
<dbReference type="GO" id="GO:0004798">
    <property type="term" value="F:dTMP kinase activity"/>
    <property type="evidence" value="ECO:0007669"/>
    <property type="project" value="TreeGrafter"/>
</dbReference>